<dbReference type="EMBL" id="CAKOAT010031114">
    <property type="protein sequence ID" value="CAH8285661.1"/>
    <property type="molecule type" value="Genomic_DNA"/>
</dbReference>
<name>A0ABC8INT1_ERUVS</name>
<keyword evidence="2" id="KW-0472">Membrane</keyword>
<protein>
    <recommendedName>
        <fullName evidence="5">CLAVATA3/ESR (CLE)-related protein 44</fullName>
    </recommendedName>
</protein>
<dbReference type="InterPro" id="IPR037495">
    <property type="entry name" value="CLE41/42/44"/>
</dbReference>
<feature type="transmembrane region" description="Helical" evidence="2">
    <location>
        <begin position="18"/>
        <end position="37"/>
    </location>
</feature>
<feature type="compositionally biased region" description="Basic and acidic residues" evidence="1">
    <location>
        <begin position="83"/>
        <end position="92"/>
    </location>
</feature>
<evidence type="ECO:0008006" key="5">
    <source>
        <dbReference type="Google" id="ProtNLM"/>
    </source>
</evidence>
<dbReference type="PANTHER" id="PTHR35301:SF5">
    <property type="entry name" value="(RAPE) HYPOTHETICAL PROTEIN"/>
    <property type="match status" value="1"/>
</dbReference>
<organism evidence="3 4">
    <name type="scientific">Eruca vesicaria subsp. sativa</name>
    <name type="common">Garden rocket</name>
    <name type="synonym">Eruca sativa</name>
    <dbReference type="NCBI Taxonomy" id="29727"/>
    <lineage>
        <taxon>Eukaryota</taxon>
        <taxon>Viridiplantae</taxon>
        <taxon>Streptophyta</taxon>
        <taxon>Embryophyta</taxon>
        <taxon>Tracheophyta</taxon>
        <taxon>Spermatophyta</taxon>
        <taxon>Magnoliopsida</taxon>
        <taxon>eudicotyledons</taxon>
        <taxon>Gunneridae</taxon>
        <taxon>Pentapetalae</taxon>
        <taxon>rosids</taxon>
        <taxon>malvids</taxon>
        <taxon>Brassicales</taxon>
        <taxon>Brassicaceae</taxon>
        <taxon>Brassiceae</taxon>
        <taxon>Eruca</taxon>
    </lineage>
</organism>
<keyword evidence="2" id="KW-0812">Transmembrane</keyword>
<dbReference type="Proteomes" id="UP001642260">
    <property type="component" value="Unassembled WGS sequence"/>
</dbReference>
<dbReference type="AlphaFoldDB" id="A0ABC8INT1"/>
<feature type="region of interest" description="Disordered" evidence="1">
    <location>
        <begin position="66"/>
        <end position="102"/>
    </location>
</feature>
<accession>A0ABC8INT1</accession>
<keyword evidence="4" id="KW-1185">Reference proteome</keyword>
<evidence type="ECO:0000313" key="4">
    <source>
        <dbReference type="Proteomes" id="UP001642260"/>
    </source>
</evidence>
<gene>
    <name evidence="3" type="ORF">ERUC_LOCUS909</name>
</gene>
<comment type="caution">
    <text evidence="3">The sequence shown here is derived from an EMBL/GenBank/DDBJ whole genome shotgun (WGS) entry which is preliminary data.</text>
</comment>
<evidence type="ECO:0000313" key="3">
    <source>
        <dbReference type="EMBL" id="CAH8285661.1"/>
    </source>
</evidence>
<evidence type="ECO:0000256" key="2">
    <source>
        <dbReference type="SAM" id="Phobius"/>
    </source>
</evidence>
<sequence>MATSNDHTNTKSSDSHTLLLRLLLIFFSFILFIGLTIPMTHHHQSTSTVAPFKRVLLKSSAPVSSTIDLRPKAHPRSSHTSRKKEFGNDAHEVPSGPNPISN</sequence>
<dbReference type="PANTHER" id="PTHR35301">
    <property type="entry name" value="CLAVATA3/ESR (CLE)-RELATED PROTEIN 41-RELATED"/>
    <property type="match status" value="1"/>
</dbReference>
<keyword evidence="2" id="KW-1133">Transmembrane helix</keyword>
<reference evidence="3 4" key="1">
    <citation type="submission" date="2022-03" db="EMBL/GenBank/DDBJ databases">
        <authorList>
            <person name="Macdonald S."/>
            <person name="Ahmed S."/>
            <person name="Newling K."/>
        </authorList>
    </citation>
    <scope>NUCLEOTIDE SEQUENCE [LARGE SCALE GENOMIC DNA]</scope>
</reference>
<feature type="compositionally biased region" description="Basic residues" evidence="1">
    <location>
        <begin position="72"/>
        <end position="82"/>
    </location>
</feature>
<evidence type="ECO:0000256" key="1">
    <source>
        <dbReference type="SAM" id="MobiDB-lite"/>
    </source>
</evidence>
<proteinExistence type="predicted"/>